<dbReference type="Proteomes" id="UP000796880">
    <property type="component" value="Unassembled WGS sequence"/>
</dbReference>
<comment type="caution">
    <text evidence="1">The sequence shown here is derived from an EMBL/GenBank/DDBJ whole genome shotgun (WGS) entry which is preliminary data.</text>
</comment>
<gene>
    <name evidence="1" type="ORF">FNV43_RR01219</name>
</gene>
<sequence>MVKASKAIGEAMNRLTIGNKFVESRDGGNAPNRGIPSFASILIGEAIIGFACGNSRKPPLLAGLNVMGSRIPTCGGGYLHEIVDWIKGIDARKILWERVLRMCLDLAARFGDWMMSYLVGGVLITSVKCNMIFVRVTPFHYVALKRCGGGHPAQLLTSPDFGPRWKAAGFVTIDRRSFLYLGIQYLVVLLGKPFRHPPLLLSAETPFADHGRLKGGVNGRASAQATMAFRKVEVLRTRWTSLVYHAGKLPFQSGLNFRRCQTAGVTYRIVYDNEFGFIRNILDLYCDCLVRVWFCIGILPVDRSILTSARSREAEPLCIMLLNDRPHKGDMFGKLSFLGSLVRLGVFYGVGSYQMICLIRRVSQWPQNLRICGIDLETVSHLFTTCHLSRYHLGLSLDLWISGHSECFLFGFVEIEGHFGDVLPYPNSLAFIWSRLGKRNLLKEKYDA</sequence>
<dbReference type="AlphaFoldDB" id="A0A8K0HQ31"/>
<dbReference type="EMBL" id="VOIH02000001">
    <property type="protein sequence ID" value="KAF3456565.1"/>
    <property type="molecule type" value="Genomic_DNA"/>
</dbReference>
<keyword evidence="2" id="KW-1185">Reference proteome</keyword>
<name>A0A8K0HQ31_9ROSA</name>
<proteinExistence type="predicted"/>
<organism evidence="1 2">
    <name type="scientific">Rhamnella rubrinervis</name>
    <dbReference type="NCBI Taxonomy" id="2594499"/>
    <lineage>
        <taxon>Eukaryota</taxon>
        <taxon>Viridiplantae</taxon>
        <taxon>Streptophyta</taxon>
        <taxon>Embryophyta</taxon>
        <taxon>Tracheophyta</taxon>
        <taxon>Spermatophyta</taxon>
        <taxon>Magnoliopsida</taxon>
        <taxon>eudicotyledons</taxon>
        <taxon>Gunneridae</taxon>
        <taxon>Pentapetalae</taxon>
        <taxon>rosids</taxon>
        <taxon>fabids</taxon>
        <taxon>Rosales</taxon>
        <taxon>Rhamnaceae</taxon>
        <taxon>rhamnoid group</taxon>
        <taxon>Rhamneae</taxon>
        <taxon>Rhamnella</taxon>
    </lineage>
</organism>
<evidence type="ECO:0000313" key="1">
    <source>
        <dbReference type="EMBL" id="KAF3456565.1"/>
    </source>
</evidence>
<reference evidence="1" key="1">
    <citation type="submission" date="2020-03" db="EMBL/GenBank/DDBJ databases">
        <title>A high-quality chromosome-level genome assembly of a woody plant with both climbing and erect habits, Rhamnella rubrinervis.</title>
        <authorList>
            <person name="Lu Z."/>
            <person name="Yang Y."/>
            <person name="Zhu X."/>
            <person name="Sun Y."/>
        </authorList>
    </citation>
    <scope>NUCLEOTIDE SEQUENCE</scope>
    <source>
        <strain evidence="1">BYM</strain>
        <tissue evidence="1">Leaf</tissue>
    </source>
</reference>
<protein>
    <submittedName>
        <fullName evidence="1">Uncharacterized protein</fullName>
    </submittedName>
</protein>
<accession>A0A8K0HQ31</accession>
<evidence type="ECO:0000313" key="2">
    <source>
        <dbReference type="Proteomes" id="UP000796880"/>
    </source>
</evidence>